<comment type="subcellular location">
    <subcellularLocation>
        <location evidence="1">Cytoplasm</location>
    </subcellularLocation>
</comment>
<dbReference type="InterPro" id="IPR050217">
    <property type="entry name" value="Peroxiredoxin"/>
</dbReference>
<dbReference type="Pfam" id="PF00578">
    <property type="entry name" value="AhpC-TSA"/>
    <property type="match status" value="1"/>
</dbReference>
<evidence type="ECO:0000259" key="8">
    <source>
        <dbReference type="PROSITE" id="PS51352"/>
    </source>
</evidence>
<evidence type="ECO:0000256" key="6">
    <source>
        <dbReference type="ARBA" id="ARBA00023284"/>
    </source>
</evidence>
<dbReference type="AlphaFoldDB" id="A0A382BC91"/>
<dbReference type="InterPro" id="IPR000866">
    <property type="entry name" value="AhpC/TSA"/>
</dbReference>
<feature type="compositionally biased region" description="Low complexity" evidence="7">
    <location>
        <begin position="204"/>
        <end position="214"/>
    </location>
</feature>
<dbReference type="GO" id="GO:0045454">
    <property type="term" value="P:cell redox homeostasis"/>
    <property type="evidence" value="ECO:0007669"/>
    <property type="project" value="TreeGrafter"/>
</dbReference>
<dbReference type="GO" id="GO:0008379">
    <property type="term" value="F:thioredoxin peroxidase activity"/>
    <property type="evidence" value="ECO:0007669"/>
    <property type="project" value="TreeGrafter"/>
</dbReference>
<dbReference type="FunFam" id="3.40.30.10:FF:000002">
    <property type="entry name" value="Alkyl hydroperoxide reductase C"/>
    <property type="match status" value="1"/>
</dbReference>
<keyword evidence="4" id="KW-0560">Oxidoreductase</keyword>
<dbReference type="PIRSF" id="PIRSF000239">
    <property type="entry name" value="AHPC"/>
    <property type="match status" value="1"/>
</dbReference>
<dbReference type="Pfam" id="PF10417">
    <property type="entry name" value="1-cysPrx_C"/>
    <property type="match status" value="1"/>
</dbReference>
<comment type="similarity">
    <text evidence="2">Belongs to the peroxiredoxin family. AhpC/Prx1 subfamily.</text>
</comment>
<dbReference type="PANTHER" id="PTHR10681">
    <property type="entry name" value="THIOREDOXIN PEROXIDASE"/>
    <property type="match status" value="1"/>
</dbReference>
<dbReference type="PROSITE" id="PS51352">
    <property type="entry name" value="THIOREDOXIN_2"/>
    <property type="match status" value="1"/>
</dbReference>
<accession>A0A382BC91</accession>
<organism evidence="9">
    <name type="scientific">marine metagenome</name>
    <dbReference type="NCBI Taxonomy" id="408172"/>
    <lineage>
        <taxon>unclassified sequences</taxon>
        <taxon>metagenomes</taxon>
        <taxon>ecological metagenomes</taxon>
    </lineage>
</organism>
<dbReference type="Gene3D" id="3.40.30.10">
    <property type="entry name" value="Glutaredoxin"/>
    <property type="match status" value="1"/>
</dbReference>
<dbReference type="EMBL" id="UINC01028939">
    <property type="protein sequence ID" value="SVB10827.1"/>
    <property type="molecule type" value="Genomic_DNA"/>
</dbReference>
<gene>
    <name evidence="9" type="ORF">METZ01_LOCUS163681</name>
</gene>
<reference evidence="9" key="1">
    <citation type="submission" date="2018-05" db="EMBL/GenBank/DDBJ databases">
        <authorList>
            <person name="Lanie J.A."/>
            <person name="Ng W.-L."/>
            <person name="Kazmierczak K.M."/>
            <person name="Andrzejewski T.M."/>
            <person name="Davidsen T.M."/>
            <person name="Wayne K.J."/>
            <person name="Tettelin H."/>
            <person name="Glass J.I."/>
            <person name="Rusch D."/>
            <person name="Podicherti R."/>
            <person name="Tsui H.-C.T."/>
            <person name="Winkler M.E."/>
        </authorList>
    </citation>
    <scope>NUCLEOTIDE SEQUENCE</scope>
</reference>
<evidence type="ECO:0000256" key="2">
    <source>
        <dbReference type="ARBA" id="ARBA00009796"/>
    </source>
</evidence>
<evidence type="ECO:0000256" key="1">
    <source>
        <dbReference type="ARBA" id="ARBA00004496"/>
    </source>
</evidence>
<dbReference type="InterPro" id="IPR019479">
    <property type="entry name" value="Peroxiredoxin_C"/>
</dbReference>
<keyword evidence="3" id="KW-0963">Cytoplasm</keyword>
<evidence type="ECO:0000313" key="9">
    <source>
        <dbReference type="EMBL" id="SVB10827.1"/>
    </source>
</evidence>
<protein>
    <recommendedName>
        <fullName evidence="8">Thioredoxin domain-containing protein</fullName>
    </recommendedName>
</protein>
<dbReference type="PANTHER" id="PTHR10681:SF128">
    <property type="entry name" value="THIOREDOXIN-DEPENDENT PEROXIDE REDUCTASE, MITOCHONDRIAL"/>
    <property type="match status" value="1"/>
</dbReference>
<evidence type="ECO:0000256" key="4">
    <source>
        <dbReference type="ARBA" id="ARBA00023002"/>
    </source>
</evidence>
<dbReference type="GO" id="GO:0006979">
    <property type="term" value="P:response to oxidative stress"/>
    <property type="evidence" value="ECO:0007669"/>
    <property type="project" value="TreeGrafter"/>
</dbReference>
<dbReference type="SUPFAM" id="SSF52833">
    <property type="entry name" value="Thioredoxin-like"/>
    <property type="match status" value="1"/>
</dbReference>
<evidence type="ECO:0000256" key="3">
    <source>
        <dbReference type="ARBA" id="ARBA00022490"/>
    </source>
</evidence>
<dbReference type="CDD" id="cd03015">
    <property type="entry name" value="PRX_Typ2cys"/>
    <property type="match status" value="1"/>
</dbReference>
<evidence type="ECO:0000256" key="5">
    <source>
        <dbReference type="ARBA" id="ARBA00023157"/>
    </source>
</evidence>
<feature type="region of interest" description="Disordered" evidence="7">
    <location>
        <begin position="192"/>
        <end position="214"/>
    </location>
</feature>
<sequence>MLVTHPAPDVKATAIMPDNSFKEISLSDYKGKKVVLFFYPLDFTFVCPTELIAFDKRLGEFEKRNVQVIGCSVDSIWTHHAWENTDVNKGGIGNVQYPILADIDKSVARAFDVLTNATPATVITEEVEEETTVGGAIAVRGSFLIDEEGVIRHAVINDLPLGRNIDEMLRMVDALAHNQEHGEVCPAGWQKGKDAMAESPEGVSSYLSSHSESL</sequence>
<feature type="domain" description="Thioredoxin" evidence="8">
    <location>
        <begin position="1"/>
        <end position="177"/>
    </location>
</feature>
<dbReference type="GO" id="GO:0033554">
    <property type="term" value="P:cellular response to stress"/>
    <property type="evidence" value="ECO:0007669"/>
    <property type="project" value="TreeGrafter"/>
</dbReference>
<keyword evidence="5" id="KW-1015">Disulfide bond</keyword>
<dbReference type="GO" id="GO:0005829">
    <property type="term" value="C:cytosol"/>
    <property type="evidence" value="ECO:0007669"/>
    <property type="project" value="TreeGrafter"/>
</dbReference>
<proteinExistence type="inferred from homology"/>
<dbReference type="InterPro" id="IPR013766">
    <property type="entry name" value="Thioredoxin_domain"/>
</dbReference>
<evidence type="ECO:0000256" key="7">
    <source>
        <dbReference type="SAM" id="MobiDB-lite"/>
    </source>
</evidence>
<dbReference type="GO" id="GO:0042744">
    <property type="term" value="P:hydrogen peroxide catabolic process"/>
    <property type="evidence" value="ECO:0007669"/>
    <property type="project" value="TreeGrafter"/>
</dbReference>
<keyword evidence="6" id="KW-0676">Redox-active center</keyword>
<name>A0A382BC91_9ZZZZ</name>
<dbReference type="InterPro" id="IPR036249">
    <property type="entry name" value="Thioredoxin-like_sf"/>
</dbReference>
<dbReference type="InterPro" id="IPR024706">
    <property type="entry name" value="Peroxiredoxin_AhpC-typ"/>
</dbReference>